<evidence type="ECO:0008006" key="4">
    <source>
        <dbReference type="Google" id="ProtNLM"/>
    </source>
</evidence>
<evidence type="ECO:0000256" key="1">
    <source>
        <dbReference type="SAM" id="Phobius"/>
    </source>
</evidence>
<keyword evidence="1" id="KW-0472">Membrane</keyword>
<accession>A0ABW0NWF1</accession>
<name>A0ABW0NWF1_9MICO</name>
<keyword evidence="1" id="KW-1133">Transmembrane helix</keyword>
<evidence type="ECO:0000313" key="2">
    <source>
        <dbReference type="EMBL" id="MFC5503612.1"/>
    </source>
</evidence>
<reference evidence="3" key="1">
    <citation type="journal article" date="2019" name="Int. J. Syst. Evol. Microbiol.">
        <title>The Global Catalogue of Microorganisms (GCM) 10K type strain sequencing project: providing services to taxonomists for standard genome sequencing and annotation.</title>
        <authorList>
            <consortium name="The Broad Institute Genomics Platform"/>
            <consortium name="The Broad Institute Genome Sequencing Center for Infectious Disease"/>
            <person name="Wu L."/>
            <person name="Ma J."/>
        </authorList>
    </citation>
    <scope>NUCLEOTIDE SEQUENCE [LARGE SCALE GENOMIC DNA]</scope>
    <source>
        <strain evidence="3">CGMCC 4.6997</strain>
    </source>
</reference>
<dbReference type="EMBL" id="JBHSMG010000006">
    <property type="protein sequence ID" value="MFC5503612.1"/>
    <property type="molecule type" value="Genomic_DNA"/>
</dbReference>
<keyword evidence="3" id="KW-1185">Reference proteome</keyword>
<organism evidence="2 3">
    <name type="scientific">Lysinimonas soli</name>
    <dbReference type="NCBI Taxonomy" id="1074233"/>
    <lineage>
        <taxon>Bacteria</taxon>
        <taxon>Bacillati</taxon>
        <taxon>Actinomycetota</taxon>
        <taxon>Actinomycetes</taxon>
        <taxon>Micrococcales</taxon>
        <taxon>Microbacteriaceae</taxon>
        <taxon>Lysinimonas</taxon>
    </lineage>
</organism>
<proteinExistence type="predicted"/>
<feature type="transmembrane region" description="Helical" evidence="1">
    <location>
        <begin position="37"/>
        <end position="63"/>
    </location>
</feature>
<gene>
    <name evidence="2" type="ORF">ACFPJ4_15305</name>
</gene>
<comment type="caution">
    <text evidence="2">The sequence shown here is derived from an EMBL/GenBank/DDBJ whole genome shotgun (WGS) entry which is preliminary data.</text>
</comment>
<sequence>MSQARILRRTAVGLLRVGRAIRTRSASRGVMRLSVRAALGATAALATGILVAAGLAGGSYAFLNSRATTPVITITSGNLALTVKYGTGTAGTVAAIPTTAWATMLPGDVVGQQLTIASTGSASSTLTARLAATTAPFEIRIASGTCPATVISGAALTTTAAAAGTLAGGASSTVCVQATLPASAAASAAGASTAFSLILDSTQVPN</sequence>
<keyword evidence="1" id="KW-0812">Transmembrane</keyword>
<dbReference type="Proteomes" id="UP001596039">
    <property type="component" value="Unassembled WGS sequence"/>
</dbReference>
<dbReference type="RefSeq" id="WP_386741351.1">
    <property type="nucleotide sequence ID" value="NZ_JBHSMG010000006.1"/>
</dbReference>
<evidence type="ECO:0000313" key="3">
    <source>
        <dbReference type="Proteomes" id="UP001596039"/>
    </source>
</evidence>
<protein>
    <recommendedName>
        <fullName evidence="4">Ribosomally synthesized peptide with SipW-like signal peptide</fullName>
    </recommendedName>
</protein>